<accession>A0A3Q8IE58</accession>
<gene>
    <name evidence="2" type="ORF">LdCL_220008400</name>
</gene>
<name>A0A3Q8IE58_LEIDO</name>
<evidence type="ECO:0000256" key="1">
    <source>
        <dbReference type="SAM" id="MobiDB-lite"/>
    </source>
</evidence>
<proteinExistence type="predicted"/>
<reference evidence="2 3" key="1">
    <citation type="journal article" date="2018" name="Sci. Rep.">
        <title>A complete Leishmania donovani reference genome identifies novel genetic variations associated with virulence.</title>
        <authorList>
            <person name="Lypaczewski P."/>
            <person name="Hoshizaki J."/>
            <person name="Zhang W.-W."/>
            <person name="McCall L.-I."/>
            <person name="Torcivia-Rodriguez J."/>
            <person name="Simonyan V."/>
            <person name="Kaur A."/>
            <person name="Dewar K."/>
            <person name="Matlashewski G."/>
        </authorList>
    </citation>
    <scope>NUCLEOTIDE SEQUENCE [LARGE SCALE GENOMIC DNA]</scope>
    <source>
        <strain evidence="2 3">LdCL</strain>
    </source>
</reference>
<dbReference type="VEuPathDB" id="TriTrypDB:LdCL_220008400"/>
<dbReference type="VEuPathDB" id="TriTrypDB:LdBPK_220230.1"/>
<evidence type="ECO:0000313" key="3">
    <source>
        <dbReference type="Proteomes" id="UP000274082"/>
    </source>
</evidence>
<dbReference type="VEuPathDB" id="TriTrypDB:LDHU3_22.0500"/>
<dbReference type="OrthoDB" id="265976at2759"/>
<dbReference type="EMBL" id="CP029521">
    <property type="protein sequence ID" value="AYU78727.1"/>
    <property type="molecule type" value="Genomic_DNA"/>
</dbReference>
<sequence>MDSAASGVHLLADDALPEELQTFMTELGRLEAVSKVRAQELARAKAAERELSEQLAAVTYVAQKARYARLQLELDAAATQVRTEGARREAAEDRRRLSHITAQLKDVEARSISLDTQNEEEQDGGRQDIPRDVTAGKTATAMTGSMTTSPNAFAGDYQLYCSLNCIHRHPRLSHRLLEPLVRLLRELGAQYTAALDEKHLADRVAPSLHSLWSSDAFQVWLRERACGALTDEDMRSLLFIANVADGHVAG</sequence>
<organism evidence="2 3">
    <name type="scientific">Leishmania donovani</name>
    <dbReference type="NCBI Taxonomy" id="5661"/>
    <lineage>
        <taxon>Eukaryota</taxon>
        <taxon>Discoba</taxon>
        <taxon>Euglenozoa</taxon>
        <taxon>Kinetoplastea</taxon>
        <taxon>Metakinetoplastina</taxon>
        <taxon>Trypanosomatida</taxon>
        <taxon>Trypanosomatidae</taxon>
        <taxon>Leishmaniinae</taxon>
        <taxon>Leishmania</taxon>
    </lineage>
</organism>
<protein>
    <submittedName>
        <fullName evidence="2">Uncharacterized protein</fullName>
    </submittedName>
</protein>
<evidence type="ECO:0000313" key="2">
    <source>
        <dbReference type="EMBL" id="AYU78727.1"/>
    </source>
</evidence>
<feature type="region of interest" description="Disordered" evidence="1">
    <location>
        <begin position="111"/>
        <end position="131"/>
    </location>
</feature>
<dbReference type="Proteomes" id="UP000274082">
    <property type="component" value="Chromosome 22"/>
</dbReference>
<keyword evidence="3" id="KW-1185">Reference proteome</keyword>
<dbReference type="AlphaFoldDB" id="A0A3Q8IE58"/>